<reference evidence="2 3" key="1">
    <citation type="submission" date="2018-07" db="EMBL/GenBank/DDBJ databases">
        <title>Genomic Encyclopedia of Type Strains, Phase III (KMG-III): the genomes of soil and plant-associated and newly described type strains.</title>
        <authorList>
            <person name="Whitman W."/>
        </authorList>
    </citation>
    <scope>NUCLEOTIDE SEQUENCE [LARGE SCALE GENOMIC DNA]</scope>
    <source>
        <strain evidence="2 3">CECT 8488</strain>
    </source>
</reference>
<dbReference type="AlphaFoldDB" id="A0A3D9HY16"/>
<evidence type="ECO:0000256" key="1">
    <source>
        <dbReference type="SAM" id="SignalP"/>
    </source>
</evidence>
<feature type="chain" id="PRO_5017807045" evidence="1">
    <location>
        <begin position="21"/>
        <end position="258"/>
    </location>
</feature>
<gene>
    <name evidence="2" type="ORF">DFP90_1011064</name>
</gene>
<organism evidence="2 3">
    <name type="scientific">Aestuariispira insulae</name>
    <dbReference type="NCBI Taxonomy" id="1461337"/>
    <lineage>
        <taxon>Bacteria</taxon>
        <taxon>Pseudomonadati</taxon>
        <taxon>Pseudomonadota</taxon>
        <taxon>Alphaproteobacteria</taxon>
        <taxon>Rhodospirillales</taxon>
        <taxon>Kiloniellaceae</taxon>
        <taxon>Aestuariispira</taxon>
    </lineage>
</organism>
<keyword evidence="1" id="KW-0732">Signal</keyword>
<keyword evidence="3" id="KW-1185">Reference proteome</keyword>
<comment type="caution">
    <text evidence="2">The sequence shown here is derived from an EMBL/GenBank/DDBJ whole genome shotgun (WGS) entry which is preliminary data.</text>
</comment>
<protein>
    <submittedName>
        <fullName evidence="2">Uncharacterized protein DUF1849</fullName>
    </submittedName>
</protein>
<dbReference type="RefSeq" id="WP_115935329.1">
    <property type="nucleotide sequence ID" value="NZ_QRDW01000001.1"/>
</dbReference>
<dbReference type="OrthoDB" id="9815514at2"/>
<evidence type="ECO:0000313" key="2">
    <source>
        <dbReference type="EMBL" id="RED54261.1"/>
    </source>
</evidence>
<dbReference type="Proteomes" id="UP000256845">
    <property type="component" value="Unassembled WGS sequence"/>
</dbReference>
<evidence type="ECO:0000313" key="3">
    <source>
        <dbReference type="Proteomes" id="UP000256845"/>
    </source>
</evidence>
<proteinExistence type="predicted"/>
<sequence>MRVFGNILLLLLVGGASALADPVSHSARYRMVAEQINIPGVSQVEGELISRLEKGCNSWTQFVRVDILMAGQGMPEIHTQNISVFQEDLAGRRMQFRTQQILNGQVTEEVAGTAVTGEIDLTAPEQKKIKIAKDVIFPVTAMRRVLDGLDAGEKFLSHKIYDGDGEEPYLVTEMVMKELPEPGSYPAGDTGLAEGRPKRMLSSYFKLDGQDQEPFMGIEYDLLSNGVTTRVQFDSPEMKLVGTLTHVEEIAKPDCNGT</sequence>
<feature type="signal peptide" evidence="1">
    <location>
        <begin position="1"/>
        <end position="20"/>
    </location>
</feature>
<dbReference type="EMBL" id="QRDW01000001">
    <property type="protein sequence ID" value="RED54261.1"/>
    <property type="molecule type" value="Genomic_DNA"/>
</dbReference>
<name>A0A3D9HY16_9PROT</name>
<dbReference type="InterPro" id="IPR015000">
    <property type="entry name" value="EipB-like"/>
</dbReference>
<accession>A0A3D9HY16</accession>
<dbReference type="Pfam" id="PF08904">
    <property type="entry name" value="EipB_like"/>
    <property type="match status" value="1"/>
</dbReference>